<accession>A0A5J9U9A8</accession>
<feature type="region of interest" description="Disordered" evidence="1">
    <location>
        <begin position="139"/>
        <end position="234"/>
    </location>
</feature>
<dbReference type="PANTHER" id="PTHR36478">
    <property type="entry name" value="OS04G0614237 PROTEIN-RELATED"/>
    <property type="match status" value="1"/>
</dbReference>
<evidence type="ECO:0000313" key="3">
    <source>
        <dbReference type="Proteomes" id="UP000324897"/>
    </source>
</evidence>
<keyword evidence="3" id="KW-1185">Reference proteome</keyword>
<dbReference type="AlphaFoldDB" id="A0A5J9U9A8"/>
<evidence type="ECO:0000313" key="2">
    <source>
        <dbReference type="EMBL" id="TVU19770.1"/>
    </source>
</evidence>
<protein>
    <submittedName>
        <fullName evidence="2">Uncharacterized protein</fullName>
    </submittedName>
</protein>
<feature type="compositionally biased region" description="Polar residues" evidence="1">
    <location>
        <begin position="23"/>
        <end position="36"/>
    </location>
</feature>
<gene>
    <name evidence="2" type="ORF">EJB05_35941</name>
</gene>
<reference evidence="2 3" key="1">
    <citation type="journal article" date="2019" name="Sci. Rep.">
        <title>A high-quality genome of Eragrostis curvula grass provides insights into Poaceae evolution and supports new strategies to enhance forage quality.</title>
        <authorList>
            <person name="Carballo J."/>
            <person name="Santos B.A.C.M."/>
            <person name="Zappacosta D."/>
            <person name="Garbus I."/>
            <person name="Selva J.P."/>
            <person name="Gallo C.A."/>
            <person name="Diaz A."/>
            <person name="Albertini E."/>
            <person name="Caccamo M."/>
            <person name="Echenique V."/>
        </authorList>
    </citation>
    <scope>NUCLEOTIDE SEQUENCE [LARGE SCALE GENOMIC DNA]</scope>
    <source>
        <strain evidence="3">cv. Victoria</strain>
        <tissue evidence="2">Leaf</tissue>
    </source>
</reference>
<dbReference type="Gramene" id="TVU19770">
    <property type="protein sequence ID" value="TVU19770"/>
    <property type="gene ID" value="EJB05_35941"/>
</dbReference>
<feature type="compositionally biased region" description="Acidic residues" evidence="1">
    <location>
        <begin position="184"/>
        <end position="204"/>
    </location>
</feature>
<comment type="caution">
    <text evidence="2">The sequence shown here is derived from an EMBL/GenBank/DDBJ whole genome shotgun (WGS) entry which is preliminary data.</text>
</comment>
<proteinExistence type="predicted"/>
<evidence type="ECO:0000256" key="1">
    <source>
        <dbReference type="SAM" id="MobiDB-lite"/>
    </source>
</evidence>
<feature type="compositionally biased region" description="Gly residues" evidence="1">
    <location>
        <begin position="1"/>
        <end position="12"/>
    </location>
</feature>
<organism evidence="2 3">
    <name type="scientific">Eragrostis curvula</name>
    <name type="common">weeping love grass</name>
    <dbReference type="NCBI Taxonomy" id="38414"/>
    <lineage>
        <taxon>Eukaryota</taxon>
        <taxon>Viridiplantae</taxon>
        <taxon>Streptophyta</taxon>
        <taxon>Embryophyta</taxon>
        <taxon>Tracheophyta</taxon>
        <taxon>Spermatophyta</taxon>
        <taxon>Magnoliopsida</taxon>
        <taxon>Liliopsida</taxon>
        <taxon>Poales</taxon>
        <taxon>Poaceae</taxon>
        <taxon>PACMAD clade</taxon>
        <taxon>Chloridoideae</taxon>
        <taxon>Eragrostideae</taxon>
        <taxon>Eragrostidinae</taxon>
        <taxon>Eragrostis</taxon>
    </lineage>
</organism>
<sequence>MDAFGAGGVGGDGTRDLFPNPDPYSQSQSYSGDGNRRFSLQQRRFPGSISARLDLNNPKASHPLAASKATFRAHLLPPGHMAMGSGRVGYGPPPAPEVRDGSVAVGGDGGGGRGHGPVTGGRRQRVRGGGVLVVFACGGGSGAGRGGRGRGAALGGGPGRGRGSARGGGAARGGGLGRGRGFSDDDDEDNGDQDNAEDDNEVPDWTESWTDHDSEEEEGDEEDEEHWYNWSKPAKKTSRSPMVRVFKSIADDSFDVQQHAAADDATESGMDVYAAGVDANDGRRRRRFQCPATSPSIWSSSEWEKMRHQTVAVLNSLVPRTPELKDKLQFSCHLTRLSDMVTVGLPEFRRRRSYKDGRVSKLNVALLRKRLRSIHERNQSGLTRNTDSVCRPVDFEMEQASSLSACSSGISSPIFPPLGVLYSCQITLCYKQKLQRPIKEIMLCRLATLSYRAFVHPWHCTTSERRTLGCDPTSYISHTHVEEYWPSCQCDADLSYSTLMLPQTNGFCDTAHAYAGKGYRPVFDKWYMEEMVAKFQWNEAANYLSAFIPDRNCSKEASNLLDSMHCLKKNLKPSKVFEKSRCLAFVTE</sequence>
<dbReference type="EMBL" id="RWGY01000029">
    <property type="protein sequence ID" value="TVU19770.1"/>
    <property type="molecule type" value="Genomic_DNA"/>
</dbReference>
<feature type="region of interest" description="Disordered" evidence="1">
    <location>
        <begin position="105"/>
        <end position="124"/>
    </location>
</feature>
<name>A0A5J9U9A8_9POAL</name>
<dbReference type="Proteomes" id="UP000324897">
    <property type="component" value="Chromosome 7"/>
</dbReference>
<feature type="compositionally biased region" description="Acidic residues" evidence="1">
    <location>
        <begin position="213"/>
        <end position="225"/>
    </location>
</feature>
<feature type="non-terminal residue" evidence="2">
    <location>
        <position position="1"/>
    </location>
</feature>
<feature type="compositionally biased region" description="Gly residues" evidence="1">
    <location>
        <begin position="139"/>
        <end position="180"/>
    </location>
</feature>
<dbReference type="PANTHER" id="PTHR36478:SF18">
    <property type="entry name" value="LISH DOMAIN-CONTAINING PROTEIN"/>
    <property type="match status" value="1"/>
</dbReference>
<feature type="compositionally biased region" description="Gly residues" evidence="1">
    <location>
        <begin position="105"/>
        <end position="119"/>
    </location>
</feature>
<feature type="region of interest" description="Disordered" evidence="1">
    <location>
        <begin position="1"/>
        <end position="36"/>
    </location>
</feature>